<dbReference type="Proteomes" id="UP000004200">
    <property type="component" value="Unassembled WGS sequence"/>
</dbReference>
<reference evidence="2 3" key="1">
    <citation type="submission" date="2011-06" db="EMBL/GenBank/DDBJ databases">
        <title>The draft genome of Thiorhodococcus drewsii AZ1.</title>
        <authorList>
            <consortium name="US DOE Joint Genome Institute (JGI-PGF)"/>
            <person name="Lucas S."/>
            <person name="Han J."/>
            <person name="Lapidus A."/>
            <person name="Cheng J.-F."/>
            <person name="Goodwin L."/>
            <person name="Pitluck S."/>
            <person name="Peters L."/>
            <person name="Land M.L."/>
            <person name="Hauser L."/>
            <person name="Vogl K."/>
            <person name="Liu Z."/>
            <person name="Imhoff J."/>
            <person name="Thiel V."/>
            <person name="Frigaard N.-U."/>
            <person name="Bryant D.A."/>
            <person name="Woyke T.J."/>
        </authorList>
    </citation>
    <scope>NUCLEOTIDE SEQUENCE [LARGE SCALE GENOMIC DNA]</scope>
    <source>
        <strain evidence="2 3">AZ1</strain>
    </source>
</reference>
<sequence>MQQRTQPQKVAHQQQTERYTANIQRRRIHESNGSASHISG</sequence>
<feature type="compositionally biased region" description="Polar residues" evidence="1">
    <location>
        <begin position="31"/>
        <end position="40"/>
    </location>
</feature>
<evidence type="ECO:0000313" key="2">
    <source>
        <dbReference type="EMBL" id="EGV33470.1"/>
    </source>
</evidence>
<proteinExistence type="predicted"/>
<comment type="caution">
    <text evidence="2">The sequence shown here is derived from an EMBL/GenBank/DDBJ whole genome shotgun (WGS) entry which is preliminary data.</text>
</comment>
<evidence type="ECO:0000313" key="3">
    <source>
        <dbReference type="Proteomes" id="UP000004200"/>
    </source>
</evidence>
<keyword evidence="3" id="KW-1185">Reference proteome</keyword>
<dbReference type="EMBL" id="AFWT01000003">
    <property type="protein sequence ID" value="EGV33470.1"/>
    <property type="molecule type" value="Genomic_DNA"/>
</dbReference>
<protein>
    <submittedName>
        <fullName evidence="2">Uncharacterized protein</fullName>
    </submittedName>
</protein>
<feature type="compositionally biased region" description="Polar residues" evidence="1">
    <location>
        <begin position="1"/>
        <end position="23"/>
    </location>
</feature>
<accession>G2DXB6</accession>
<name>G2DXB6_9GAMM</name>
<evidence type="ECO:0000256" key="1">
    <source>
        <dbReference type="SAM" id="MobiDB-lite"/>
    </source>
</evidence>
<gene>
    <name evidence="2" type="ORF">ThidrDRAFT_0677</name>
</gene>
<organism evidence="2 3">
    <name type="scientific">Thiorhodococcus drewsii AZ1</name>
    <dbReference type="NCBI Taxonomy" id="765913"/>
    <lineage>
        <taxon>Bacteria</taxon>
        <taxon>Pseudomonadati</taxon>
        <taxon>Pseudomonadota</taxon>
        <taxon>Gammaproteobacteria</taxon>
        <taxon>Chromatiales</taxon>
        <taxon>Chromatiaceae</taxon>
        <taxon>Thiorhodococcus</taxon>
    </lineage>
</organism>
<dbReference type="AlphaFoldDB" id="G2DXB6"/>
<feature type="region of interest" description="Disordered" evidence="1">
    <location>
        <begin position="1"/>
        <end position="40"/>
    </location>
</feature>